<feature type="region of interest" description="Disordered" evidence="12">
    <location>
        <begin position="1"/>
        <end position="26"/>
    </location>
</feature>
<evidence type="ECO:0000256" key="7">
    <source>
        <dbReference type="ARBA" id="ARBA00043129"/>
    </source>
</evidence>
<name>A0A545UU75_9HYPO</name>
<evidence type="ECO:0000256" key="3">
    <source>
        <dbReference type="ARBA" id="ARBA00022679"/>
    </source>
</evidence>
<dbReference type="InterPro" id="IPR008576">
    <property type="entry name" value="MeTrfase_NTM1"/>
</dbReference>
<dbReference type="CDD" id="cd02440">
    <property type="entry name" value="AdoMet_MTases"/>
    <property type="match status" value="1"/>
</dbReference>
<sequence>MPHRSQEYLPDLRGSHSARGLKAGPDGLIDTQAGRKYWENAEASTDGMLGGIPTFQAYSHISRTDILGSRSFLARLNIGIKGNRCTVKRAVDAGAGIGRITKDLLLSIAEEVDVVEPIARFTEPLKSTKGVRKIFNVGLEEWQPAEGDEYDLIWTQWCLGHLTDEQVVKYLEVCKTVLRPGTGWIIVKENLSTGVDDMFDSTDSSVTRYEKPLL</sequence>
<dbReference type="EMBL" id="SPUK01000013">
    <property type="protein sequence ID" value="TQV93024.1"/>
    <property type="molecule type" value="Genomic_DNA"/>
</dbReference>
<evidence type="ECO:0000256" key="2">
    <source>
        <dbReference type="ARBA" id="ARBA00022603"/>
    </source>
</evidence>
<keyword evidence="3" id="KW-0808">Transferase</keyword>
<evidence type="ECO:0000256" key="12">
    <source>
        <dbReference type="SAM" id="MobiDB-lite"/>
    </source>
</evidence>
<evidence type="ECO:0000256" key="10">
    <source>
        <dbReference type="ARBA" id="ARBA00048167"/>
    </source>
</evidence>
<accession>A0A545UU75</accession>
<dbReference type="GO" id="GO:0071885">
    <property type="term" value="F:N-terminal protein N-methyltransferase activity"/>
    <property type="evidence" value="ECO:0007669"/>
    <property type="project" value="UniProtKB-EC"/>
</dbReference>
<comment type="catalytic activity">
    <reaction evidence="8">
        <text>N-terminal L-seryl-L-prolyl-L-lysyl-[protein] + 3 S-adenosyl-L-methionine = N-terminal N,N,N-trimethyl-L-seryl-L-prolyl-L-lysyl-[protein] + 3 S-adenosyl-L-homocysteine + 3 H(+)</text>
        <dbReference type="Rhea" id="RHEA:54724"/>
        <dbReference type="Rhea" id="RHEA-COMP:13789"/>
        <dbReference type="Rhea" id="RHEA-COMP:13973"/>
        <dbReference type="ChEBI" id="CHEBI:15378"/>
        <dbReference type="ChEBI" id="CHEBI:57856"/>
        <dbReference type="ChEBI" id="CHEBI:59789"/>
        <dbReference type="ChEBI" id="CHEBI:138061"/>
        <dbReference type="ChEBI" id="CHEBI:138317"/>
        <dbReference type="EC" id="2.1.1.244"/>
    </reaction>
</comment>
<proteinExistence type="inferred from homology"/>
<evidence type="ECO:0000256" key="11">
    <source>
        <dbReference type="PIRSR" id="PIRSR016958-1"/>
    </source>
</evidence>
<dbReference type="Gene3D" id="3.40.50.150">
    <property type="entry name" value="Vaccinia Virus protein VP39"/>
    <property type="match status" value="1"/>
</dbReference>
<comment type="catalytic activity">
    <reaction evidence="10">
        <text>N-terminal L-alanyl-L-prolyl-L-lysyl-[protein] + 3 S-adenosyl-L-methionine = N-terminal N,N,N-trimethyl-L-alanyl-L-prolyl-L-lysyl-[protein] + 3 S-adenosyl-L-homocysteine + 3 H(+)</text>
        <dbReference type="Rhea" id="RHEA:54712"/>
        <dbReference type="Rhea" id="RHEA-COMP:13785"/>
        <dbReference type="Rhea" id="RHEA-COMP:13971"/>
        <dbReference type="ChEBI" id="CHEBI:15378"/>
        <dbReference type="ChEBI" id="CHEBI:57856"/>
        <dbReference type="ChEBI" id="CHEBI:59789"/>
        <dbReference type="ChEBI" id="CHEBI:138057"/>
        <dbReference type="ChEBI" id="CHEBI:138315"/>
        <dbReference type="EC" id="2.1.1.244"/>
    </reaction>
</comment>
<dbReference type="AlphaFoldDB" id="A0A545UU75"/>
<evidence type="ECO:0000256" key="5">
    <source>
        <dbReference type="ARBA" id="ARBA00039112"/>
    </source>
</evidence>
<organism evidence="13 14">
    <name type="scientific">Cordyceps javanica</name>
    <dbReference type="NCBI Taxonomy" id="43265"/>
    <lineage>
        <taxon>Eukaryota</taxon>
        <taxon>Fungi</taxon>
        <taxon>Dikarya</taxon>
        <taxon>Ascomycota</taxon>
        <taxon>Pezizomycotina</taxon>
        <taxon>Sordariomycetes</taxon>
        <taxon>Hypocreomycetidae</taxon>
        <taxon>Hypocreales</taxon>
        <taxon>Cordycipitaceae</taxon>
        <taxon>Cordyceps</taxon>
    </lineage>
</organism>
<gene>
    <name evidence="13" type="ORF">IF1G_08327</name>
</gene>
<dbReference type="Proteomes" id="UP000315783">
    <property type="component" value="Unassembled WGS sequence"/>
</dbReference>
<dbReference type="InterPro" id="IPR029063">
    <property type="entry name" value="SAM-dependent_MTases_sf"/>
</dbReference>
<evidence type="ECO:0000256" key="1">
    <source>
        <dbReference type="ARBA" id="ARBA00009059"/>
    </source>
</evidence>
<keyword evidence="4 11" id="KW-0949">S-adenosyl-L-methionine</keyword>
<evidence type="ECO:0000313" key="14">
    <source>
        <dbReference type="Proteomes" id="UP000315783"/>
    </source>
</evidence>
<keyword evidence="2" id="KW-0489">Methyltransferase</keyword>
<feature type="binding site" evidence="11">
    <location>
        <position position="99"/>
    </location>
    <ligand>
        <name>S-adenosyl-L-methionine</name>
        <dbReference type="ChEBI" id="CHEBI:59789"/>
    </ligand>
</feature>
<dbReference type="PANTHER" id="PTHR12753">
    <property type="entry name" value="AD-003 - RELATED"/>
    <property type="match status" value="1"/>
</dbReference>
<evidence type="ECO:0000256" key="4">
    <source>
        <dbReference type="ARBA" id="ARBA00022691"/>
    </source>
</evidence>
<comment type="similarity">
    <text evidence="1">Belongs to the methyltransferase superfamily. NTM1 family.</text>
</comment>
<reference evidence="13 14" key="1">
    <citation type="journal article" date="2019" name="Appl. Microbiol. Biotechnol.">
        <title>Genome sequence of Isaria javanica and comparative genome analysis insights into family S53 peptidase evolution in fungal entomopathogens.</title>
        <authorList>
            <person name="Lin R."/>
            <person name="Zhang X."/>
            <person name="Xin B."/>
            <person name="Zou M."/>
            <person name="Gao Y."/>
            <person name="Qin F."/>
            <person name="Hu Q."/>
            <person name="Xie B."/>
            <person name="Cheng X."/>
        </authorList>
    </citation>
    <scope>NUCLEOTIDE SEQUENCE [LARGE SCALE GENOMIC DNA]</scope>
    <source>
        <strain evidence="13 14">IJ1G</strain>
    </source>
</reference>
<dbReference type="PANTHER" id="PTHR12753:SF0">
    <property type="entry name" value="ALPHA N-TERMINAL PROTEIN METHYLTRANSFERASE 1"/>
    <property type="match status" value="1"/>
</dbReference>
<keyword evidence="14" id="KW-1185">Reference proteome</keyword>
<dbReference type="PIRSF" id="PIRSF016958">
    <property type="entry name" value="DUF858_MeTrfase_lik"/>
    <property type="match status" value="1"/>
</dbReference>
<evidence type="ECO:0000256" key="9">
    <source>
        <dbReference type="ARBA" id="ARBA00047885"/>
    </source>
</evidence>
<dbReference type="EC" id="2.1.1.244" evidence="5"/>
<dbReference type="OrthoDB" id="1298661at2759"/>
<dbReference type="STRING" id="43265.A0A545UU75"/>
<comment type="caution">
    <text evidence="13">The sequence shown here is derived from an EMBL/GenBank/DDBJ whole genome shotgun (WGS) entry which is preliminary data.</text>
</comment>
<dbReference type="SUPFAM" id="SSF53335">
    <property type="entry name" value="S-adenosyl-L-methionine-dependent methyltransferases"/>
    <property type="match status" value="1"/>
</dbReference>
<feature type="binding site" evidence="11">
    <location>
        <position position="94"/>
    </location>
    <ligand>
        <name>S-adenosyl-L-methionine</name>
        <dbReference type="ChEBI" id="CHEBI:59789"/>
    </ligand>
</feature>
<evidence type="ECO:0000256" key="8">
    <source>
        <dbReference type="ARBA" id="ARBA00047306"/>
    </source>
</evidence>
<protein>
    <recommendedName>
        <fullName evidence="6">Alpha N-terminal protein methyltransferase 1</fullName>
        <ecNumber evidence="5">2.1.1.244</ecNumber>
    </recommendedName>
    <alternativeName>
        <fullName evidence="7">X-Pro-Lys N-terminal protein methyltransferase 1</fullName>
    </alternativeName>
</protein>
<evidence type="ECO:0000256" key="6">
    <source>
        <dbReference type="ARBA" id="ARBA00039449"/>
    </source>
</evidence>
<dbReference type="GO" id="GO:0005737">
    <property type="term" value="C:cytoplasm"/>
    <property type="evidence" value="ECO:0007669"/>
    <property type="project" value="TreeGrafter"/>
</dbReference>
<comment type="catalytic activity">
    <reaction evidence="9">
        <text>N-terminal L-prolyl-L-prolyl-L-lysyl-[protein] + 2 S-adenosyl-L-methionine = N-terminal N,N-dimethyl-L-prolyl-L-prolyl-L-lysyl-[protein] + 2 S-adenosyl-L-homocysteine + 2 H(+)</text>
        <dbReference type="Rhea" id="RHEA:54736"/>
        <dbReference type="Rhea" id="RHEA-COMP:13787"/>
        <dbReference type="Rhea" id="RHEA-COMP:13974"/>
        <dbReference type="ChEBI" id="CHEBI:15378"/>
        <dbReference type="ChEBI" id="CHEBI:57856"/>
        <dbReference type="ChEBI" id="CHEBI:59789"/>
        <dbReference type="ChEBI" id="CHEBI:138059"/>
        <dbReference type="ChEBI" id="CHEBI:138318"/>
        <dbReference type="EC" id="2.1.1.244"/>
    </reaction>
</comment>
<evidence type="ECO:0000313" key="13">
    <source>
        <dbReference type="EMBL" id="TQV93024.1"/>
    </source>
</evidence>
<dbReference type="GO" id="GO:0032259">
    <property type="term" value="P:methylation"/>
    <property type="evidence" value="ECO:0007669"/>
    <property type="project" value="UniProtKB-KW"/>
</dbReference>
<dbReference type="Pfam" id="PF05891">
    <property type="entry name" value="Methyltransf_PK"/>
    <property type="match status" value="1"/>
</dbReference>
<feature type="binding site" evidence="11">
    <location>
        <position position="156"/>
    </location>
    <ligand>
        <name>S-adenosyl-L-methionine</name>
        <dbReference type="ChEBI" id="CHEBI:59789"/>
    </ligand>
</feature>